<dbReference type="AlphaFoldDB" id="A0A927DK14"/>
<feature type="transmembrane region" description="Helical" evidence="6">
    <location>
        <begin position="46"/>
        <end position="68"/>
    </location>
</feature>
<proteinExistence type="inferred from homology"/>
<protein>
    <recommendedName>
        <fullName evidence="6">Probable membrane transporter protein</fullName>
    </recommendedName>
</protein>
<accession>A0A927DK14</accession>
<dbReference type="EMBL" id="JACXTA010000001">
    <property type="protein sequence ID" value="MBD3706702.1"/>
    <property type="molecule type" value="Genomic_DNA"/>
</dbReference>
<feature type="transmembrane region" description="Helical" evidence="6">
    <location>
        <begin position="185"/>
        <end position="205"/>
    </location>
</feature>
<evidence type="ECO:0000313" key="8">
    <source>
        <dbReference type="Proteomes" id="UP000655273"/>
    </source>
</evidence>
<dbReference type="InterPro" id="IPR002781">
    <property type="entry name" value="TM_pro_TauE-like"/>
</dbReference>
<evidence type="ECO:0000256" key="1">
    <source>
        <dbReference type="ARBA" id="ARBA00004141"/>
    </source>
</evidence>
<feature type="transmembrane region" description="Helical" evidence="6">
    <location>
        <begin position="80"/>
        <end position="102"/>
    </location>
</feature>
<name>A0A927DK14_9ENTR</name>
<evidence type="ECO:0000256" key="6">
    <source>
        <dbReference type="RuleBase" id="RU363041"/>
    </source>
</evidence>
<organism evidence="7 8">
    <name type="scientific">Enterobacter hormaechei</name>
    <dbReference type="NCBI Taxonomy" id="158836"/>
    <lineage>
        <taxon>Bacteria</taxon>
        <taxon>Pseudomonadati</taxon>
        <taxon>Pseudomonadota</taxon>
        <taxon>Gammaproteobacteria</taxon>
        <taxon>Enterobacterales</taxon>
        <taxon>Enterobacteriaceae</taxon>
        <taxon>Enterobacter</taxon>
        <taxon>Enterobacter cloacae complex</taxon>
    </lineage>
</organism>
<evidence type="ECO:0000313" key="7">
    <source>
        <dbReference type="EMBL" id="MBD3706702.1"/>
    </source>
</evidence>
<feature type="transmembrane region" description="Helical" evidence="6">
    <location>
        <begin position="211"/>
        <end position="232"/>
    </location>
</feature>
<sequence length="271" mass="29163">MNDIAIIALAGFTTGITTVLFGFGGGFVVVPFVYQLMLRQTELALNAMHIAVATSTSVMIFNAGWVTYRNWRACELSSQMLFPLLWFIAIGAIMGSCLAGIFSESVVRALFIFYMLATISDCLLRKGFLGGSSLRRLSFPVVTGGGVTIGMIAALLGVGGSVMTVPLLRRHGYAMRECISASNPLSLPVALCGAVTYAVIGWQTIPVNGFLGFINLKILGMLVLTGWAGIVFSRRVIPAVPDIWHARIYVMLLFLGVTGDAISVTLFYRSD</sequence>
<dbReference type="PANTHER" id="PTHR43701">
    <property type="entry name" value="MEMBRANE TRANSPORTER PROTEIN MJ0441-RELATED"/>
    <property type="match status" value="1"/>
</dbReference>
<dbReference type="InterPro" id="IPR051598">
    <property type="entry name" value="TSUP/Inactive_protease-like"/>
</dbReference>
<gene>
    <name evidence="7" type="ORF">IE983_04810</name>
</gene>
<keyword evidence="5 6" id="KW-0472">Membrane</keyword>
<feature type="transmembrane region" description="Helical" evidence="6">
    <location>
        <begin position="141"/>
        <end position="165"/>
    </location>
</feature>
<comment type="subcellular location">
    <subcellularLocation>
        <location evidence="6">Cell inner membrane</location>
        <topology evidence="6">Multi-pass membrane protein</topology>
    </subcellularLocation>
    <subcellularLocation>
        <location evidence="1">Membrane</location>
        <topology evidence="1">Multi-pass membrane protein</topology>
    </subcellularLocation>
</comment>
<evidence type="ECO:0000256" key="3">
    <source>
        <dbReference type="ARBA" id="ARBA00022692"/>
    </source>
</evidence>
<feature type="transmembrane region" description="Helical" evidence="6">
    <location>
        <begin position="6"/>
        <end position="34"/>
    </location>
</feature>
<dbReference type="PANTHER" id="PTHR43701:SF2">
    <property type="entry name" value="MEMBRANE TRANSPORTER PROTEIN YJNA-RELATED"/>
    <property type="match status" value="1"/>
</dbReference>
<comment type="caution">
    <text evidence="7">The sequence shown here is derived from an EMBL/GenBank/DDBJ whole genome shotgun (WGS) entry which is preliminary data.</text>
</comment>
<feature type="transmembrane region" description="Helical" evidence="6">
    <location>
        <begin position="244"/>
        <end position="268"/>
    </location>
</feature>
<reference evidence="7" key="1">
    <citation type="submission" date="2020-07" db="EMBL/GenBank/DDBJ databases">
        <title>Clinical and genomic characterization of carbapenemase-producing Enterobacterales causing secondary infections during the COVID-19 crisis at a New York City hospital.</title>
        <authorList>
            <person name="Gomez-Simmonds A."/>
            <person name="Annavajhala M.K."/>
            <person name="Uhlemann A.-C."/>
        </authorList>
    </citation>
    <scope>NUCLEOTIDE SEQUENCE</scope>
    <source>
        <strain evidence="7">NK1396</strain>
    </source>
</reference>
<evidence type="ECO:0000256" key="2">
    <source>
        <dbReference type="ARBA" id="ARBA00009142"/>
    </source>
</evidence>
<keyword evidence="3 6" id="KW-0812">Transmembrane</keyword>
<dbReference type="Proteomes" id="UP000655273">
    <property type="component" value="Unassembled WGS sequence"/>
</dbReference>
<dbReference type="Pfam" id="PF01925">
    <property type="entry name" value="TauE"/>
    <property type="match status" value="1"/>
</dbReference>
<keyword evidence="6" id="KW-0997">Cell inner membrane</keyword>
<keyword evidence="6" id="KW-1003">Cell membrane</keyword>
<evidence type="ECO:0000256" key="4">
    <source>
        <dbReference type="ARBA" id="ARBA00022989"/>
    </source>
</evidence>
<comment type="similarity">
    <text evidence="2 6">Belongs to the 4-toluene sulfonate uptake permease (TSUP) (TC 2.A.102) family.</text>
</comment>
<evidence type="ECO:0000256" key="5">
    <source>
        <dbReference type="ARBA" id="ARBA00023136"/>
    </source>
</evidence>
<dbReference type="GO" id="GO:0005886">
    <property type="term" value="C:plasma membrane"/>
    <property type="evidence" value="ECO:0007669"/>
    <property type="project" value="UniProtKB-SubCell"/>
</dbReference>
<keyword evidence="4 6" id="KW-1133">Transmembrane helix</keyword>